<keyword evidence="1" id="KW-0472">Membrane</keyword>
<name>A0AA94HL62_9MICO</name>
<keyword evidence="1" id="KW-1133">Transmembrane helix</keyword>
<dbReference type="RefSeq" id="WP_092915934.1">
    <property type="nucleotide sequence ID" value="NZ_FOZN01000001.1"/>
</dbReference>
<feature type="transmembrane region" description="Helical" evidence="1">
    <location>
        <begin position="66"/>
        <end position="86"/>
    </location>
</feature>
<keyword evidence="1" id="KW-0812">Transmembrane</keyword>
<dbReference type="EMBL" id="FOZN01000001">
    <property type="protein sequence ID" value="SFS03387.1"/>
    <property type="molecule type" value="Genomic_DNA"/>
</dbReference>
<organism evidence="2 3">
    <name type="scientific">Agrococcus baldri</name>
    <dbReference type="NCBI Taxonomy" id="153730"/>
    <lineage>
        <taxon>Bacteria</taxon>
        <taxon>Bacillati</taxon>
        <taxon>Actinomycetota</taxon>
        <taxon>Actinomycetes</taxon>
        <taxon>Micrococcales</taxon>
        <taxon>Microbacteriaceae</taxon>
        <taxon>Agrococcus</taxon>
    </lineage>
</organism>
<feature type="transmembrane region" description="Helical" evidence="1">
    <location>
        <begin position="137"/>
        <end position="158"/>
    </location>
</feature>
<dbReference type="Proteomes" id="UP000198506">
    <property type="component" value="Unassembled WGS sequence"/>
</dbReference>
<protein>
    <submittedName>
        <fullName evidence="2">Uncharacterized protein</fullName>
    </submittedName>
</protein>
<proteinExistence type="predicted"/>
<sequence length="167" mass="17517">MALSADARARWIARFHAIGLAACGVGALVLLTYVVGSLALTGGRMGRDLDPLYGQLLDWPLFQVPAWLVIAIGIVAFAAFVPMAALVGPDQSHRIPSAFSFTVAGVVLLSLLSQFAFPTVVSVSAGGVVETEPGLHWIGIVLGVATIAAMLLLGGRAMTEHDRRRRG</sequence>
<feature type="transmembrane region" description="Helical" evidence="1">
    <location>
        <begin position="12"/>
        <end position="35"/>
    </location>
</feature>
<dbReference type="AlphaFoldDB" id="A0AA94HL62"/>
<evidence type="ECO:0000256" key="1">
    <source>
        <dbReference type="SAM" id="Phobius"/>
    </source>
</evidence>
<accession>A0AA94HL62</accession>
<comment type="caution">
    <text evidence="2">The sequence shown here is derived from an EMBL/GenBank/DDBJ whole genome shotgun (WGS) entry which is preliminary data.</text>
</comment>
<evidence type="ECO:0000313" key="2">
    <source>
        <dbReference type="EMBL" id="SFS03387.1"/>
    </source>
</evidence>
<gene>
    <name evidence="2" type="ORF">SAMN04487783_0743</name>
</gene>
<feature type="transmembrane region" description="Helical" evidence="1">
    <location>
        <begin position="98"/>
        <end position="117"/>
    </location>
</feature>
<keyword evidence="3" id="KW-1185">Reference proteome</keyword>
<reference evidence="2 3" key="1">
    <citation type="submission" date="2016-10" db="EMBL/GenBank/DDBJ databases">
        <authorList>
            <person name="Varghese N."/>
            <person name="Submissions S."/>
        </authorList>
    </citation>
    <scope>NUCLEOTIDE SEQUENCE [LARGE SCALE GENOMIC DNA]</scope>
    <source>
        <strain evidence="2 3">IAM 15147</strain>
    </source>
</reference>
<evidence type="ECO:0000313" key="3">
    <source>
        <dbReference type="Proteomes" id="UP000198506"/>
    </source>
</evidence>